<sequence length="1002" mass="114198">MENEIPHAQRTRKRAPRCNKLDDPLIRKEIEFRYGVEGWKLDDVVREINKAYGLNATIIQYRGRLQKWGCRQRLNHKEYQRVHEIVTTRSAMDKESKVFLNSSELIVLPEKRLQRWAARNITFTDQIMSKAKNPTPCLYNQASPMALDRHEPYGLVRTPSPNSKSWSLPIIKKTVAIYYPHIPIGQLYGYLQQILPRNLWYPEDTGSALSAQQSLPHLPLLGNIIYQISNRLVYRHRNLYPLLDQVDKHGFRPQLRKLLSIKSPSILATCSALLDSLYFRRDDEMLNSIFSNHPQLRRSLYHYLKKFMSKMNDVPQFAGGRLLKDILDEISNLDLCPESAKEVYTLLAACKRNSDDLGVFQRLWDPKKIGLQELERYWSRYTSVEEQILYSRNLSQLKSLLECGFTSFIFNILFQAIVLGDQNSMRVLCEQVGIKYRTDVFYDSADQNNVWEVLDKDAFYGILSECMAEISGSGWGGRTDRKIKGPEISLYICVLMYAACIEPQITKYVVEIIQWKHSVSAVDAARMAINALPIKSGFTLASPYKYWNIFPASALKHTATNRLSVLETLLCFGVDPNETSFWRISLWEETIAKIGLPQETIRLLKLFLDSGADVNVRLGPLEISQPIISELSFRFGSIDYFSSHEMYTPIKIAFGLEASSMFCLLLERHTPLHQSYDWLTSGDYGGVHPEFIRAVQERDHAAIEDLWDQRTLKLAIVKAIKNRNFDAARNIIFTYPREFRLSSLFRAVADLYVFDYDLSFCINLSDFVSSLFEESLKFIFGPGTQASDGHDAASKSNMPDDNWMRGYSALLQRAISRVGVKALELFLSHYPVVAKLSNTTLYSNSPYRLHEHKIFLVHTAASHSLDCLKFLISQGACIDEAEIRHGASYSTAFHSAIMKGCVETVAYILSQGANVYAPCGSESSAIKYAIARQRIDSLALILEAVPNSYPLALELAERREYKNTYIAEYVRTWKPANLGTDMGGEIVDFTSGGLVLGAAIGY</sequence>
<evidence type="ECO:0000259" key="1">
    <source>
        <dbReference type="Pfam" id="PF14420"/>
    </source>
</evidence>
<proteinExistence type="predicted"/>
<dbReference type="InterPro" id="IPR036770">
    <property type="entry name" value="Ankyrin_rpt-contain_sf"/>
</dbReference>
<protein>
    <recommendedName>
        <fullName evidence="1">Clr5 domain-containing protein</fullName>
    </recommendedName>
</protein>
<dbReference type="AlphaFoldDB" id="A0A7C8RM63"/>
<reference evidence="2 3" key="1">
    <citation type="submission" date="2020-01" db="EMBL/GenBank/DDBJ databases">
        <authorList>
            <person name="Palmer J.M."/>
        </authorList>
    </citation>
    <scope>NUCLEOTIDE SEQUENCE [LARGE SCALE GENOMIC DNA]</scope>
    <source>
        <strain evidence="2 3">TWF970</strain>
    </source>
</reference>
<comment type="caution">
    <text evidence="2">The sequence shown here is derived from an EMBL/GenBank/DDBJ whole genome shotgun (WGS) entry which is preliminary data.</text>
</comment>
<accession>A0A7C8RM63</accession>
<organism evidence="2 3">
    <name type="scientific">Orbilia oligospora</name>
    <name type="common">Nematode-trapping fungus</name>
    <name type="synonym">Arthrobotrys oligospora</name>
    <dbReference type="NCBI Taxonomy" id="2813651"/>
    <lineage>
        <taxon>Eukaryota</taxon>
        <taxon>Fungi</taxon>
        <taxon>Dikarya</taxon>
        <taxon>Ascomycota</taxon>
        <taxon>Pezizomycotina</taxon>
        <taxon>Orbiliomycetes</taxon>
        <taxon>Orbiliales</taxon>
        <taxon>Orbiliaceae</taxon>
        <taxon>Orbilia</taxon>
    </lineage>
</organism>
<dbReference type="SUPFAM" id="SSF48403">
    <property type="entry name" value="Ankyrin repeat"/>
    <property type="match status" value="1"/>
</dbReference>
<dbReference type="Pfam" id="PF14420">
    <property type="entry name" value="Clr5"/>
    <property type="match status" value="1"/>
</dbReference>
<dbReference type="Gene3D" id="1.25.40.20">
    <property type="entry name" value="Ankyrin repeat-containing domain"/>
    <property type="match status" value="1"/>
</dbReference>
<evidence type="ECO:0000313" key="3">
    <source>
        <dbReference type="Proteomes" id="UP000474640"/>
    </source>
</evidence>
<evidence type="ECO:0000313" key="2">
    <source>
        <dbReference type="EMBL" id="KAF3289960.1"/>
    </source>
</evidence>
<dbReference type="SMART" id="SM00248">
    <property type="entry name" value="ANK"/>
    <property type="match status" value="3"/>
</dbReference>
<name>A0A7C8RM63_ORBOL</name>
<gene>
    <name evidence="2" type="ORF">TWF970_003703</name>
</gene>
<dbReference type="EMBL" id="JAABOJ010000002">
    <property type="protein sequence ID" value="KAF3289960.1"/>
    <property type="molecule type" value="Genomic_DNA"/>
</dbReference>
<dbReference type="OrthoDB" id="5430593at2759"/>
<dbReference type="InterPro" id="IPR002110">
    <property type="entry name" value="Ankyrin_rpt"/>
</dbReference>
<feature type="domain" description="Clr5" evidence="1">
    <location>
        <begin position="27"/>
        <end position="71"/>
    </location>
</feature>
<dbReference type="Proteomes" id="UP000474640">
    <property type="component" value="Unassembled WGS sequence"/>
</dbReference>
<dbReference type="InterPro" id="IPR025676">
    <property type="entry name" value="Clr5_dom"/>
</dbReference>
<dbReference type="Pfam" id="PF00023">
    <property type="entry name" value="Ank"/>
    <property type="match status" value="1"/>
</dbReference>